<feature type="region of interest" description="Disordered" evidence="1">
    <location>
        <begin position="309"/>
        <end position="383"/>
    </location>
</feature>
<dbReference type="GO" id="GO:0032053">
    <property type="term" value="P:ciliary basal body organization"/>
    <property type="evidence" value="ECO:0007669"/>
    <property type="project" value="TreeGrafter"/>
</dbReference>
<dbReference type="InterPro" id="IPR029249">
    <property type="entry name" value="Rotatin_N"/>
</dbReference>
<evidence type="ECO:0000259" key="2">
    <source>
        <dbReference type="Pfam" id="PF14726"/>
    </source>
</evidence>
<dbReference type="PANTHER" id="PTHR31691:SF1">
    <property type="entry name" value="ROTATIN"/>
    <property type="match status" value="1"/>
</dbReference>
<sequence length="2234" mass="245861">MLCMSLFVTILESSSFNMAVIGLFSTAHSLVEIRVRALKNIRSKLDHGLISRPDLVQERTLFINLLEWFNFPEVPMQEEVLELLSTLSTHPTGAHMLSDVGAVEFLTQLSPSVEPSLQTIIDSIFDHLFHLPVSPSPSVICETQFLSSSDPVEETSVRGYFQQNKPSQTAATPPRVSVNTSVRCLKFSVFPWLALTPTDRHILSSNESSLRSESQDLVRTTCELLQDVIMQDFPAEIFLQRPRIVQNLLLLLNVSSESDSSSLPLRALACLQQLCRNLRSRLRFHRDPSFCSAKLDPVSQNSSIAYTQEVRGTQRSGVTTPEDCSPRPSVVGRPGQRLRGDGQDGDAASTSSNSSQRGAPPGPAPQSPQPQPGLELPLEPEGEDSLELQVQQWNLAGFSVETLQHTLPLLRTGKLKVLQQVLELLVEVLALLGDSVAPELWDEFSLTVTELREKLQACMETLGDIMSHHRSMTSSEQPESSVIHHRLAYIGTAIFTVRLLQTLLPVEKASENLPEGTVTALFHLSLDTPFSLAFPSIHESAVAYLEQSSSDSYSLYSRVSRAAHAMEATCSFLKEAQAEGNKNWLELLELADQAIDGLPYHQHLPVIKECVQICSYLWKSAQASPLLQMESQKIFLKLLSHPLLPVKVETYSCTLNVVKECLGVQNVAKPASSVCAGVHFLFHSRVLYEIGTFGLQDQAREVNSAAKDVLLYLLKGRLMMTASSWTRFNEALYPVIPVLQSYAGSTDALGNCILLISGVSGDQGDGVCSPAGRLRAALRLLFNKQHTVRSTAVEHLLHHLTSSESLKNCRPVLDKTALSSLPSLYVTNKCVDIKLDDASRSFLKVDSVTKLYNILASETVDMVLRRSAAEQLVVVLQDSAMHYVLKTQGLPDKLISFITESVNSLAANVDCLLEPTVGMLRKLVYADPSLRHSLAQQSDFLIHLLRASLLIKANQGDVTEAAVLMCFLLFDEIARVDVWTGKADTDTAFSPFSLPVSIIRRYNLPFQSPSHHVVSPYCTVLPPYSDLLAMSAVREALQFSWNRAWHYGTEVLLKHLRTSRSHTPEFHVNLVLSEAQAVLLRVCDIKTGLQDCVEAVQTAGSHSEVTSVLTRMHLYLLTDWLALKPTTHSSKNMLQSLRWHPAMERFLQVRPACPQDEKLLVEIVSFLNTFLKQNQSDSDANDLRWLVELLIKQDAHTLLNLLLSDEVKSHTQAQGKTEASEDVGHQLQRELTGLFNTLLLRLTHTSDRTCRLLSGPLASELAVRLLQCLRLSDAPRFYGLPSLERALRSMAHTTALTGWSTHTPSTDPHTLCQKYLSGLLEVISSFYVEWGGNSMSFMGKGVTKNAVMCLLHLSHEMMAESKDKDWMSLWSLGQEQCADEPSAAQLGLSWLIPLWVDRDPEVRCASLAVGTALSSLESGCVALLACCQNISGGLWATLLNILLERQECSMVHREAAFLLQNLLVMPMPANAEEAKDCVWQSPCVHDEGSGVSLVGLPALQALLYHCHFFDYVAEMLQSCYSGRYAFALSPPPTHSEPEVNDSLRHLRVPKTQHLNHTQSSGSVSTSSTLLLPGGSSETHSPVLSSTGAAQDTPFNRLTAQGQSDAESSDSSLSQDSPETSACVAVVTPHLLSAICSLLANLVTVLPEFTLTALRQKHILQDVVSAVDVAELERCLGELKNPDLLPVYVEEARNQVLGGVCYVRSVCKLLQCTAVHSEEVFSQAEFLTPLLNTLISALTLPLTHTDVCTQDALLHTWADVLMLLAILLLRSPAAVGPSACAALGRRWKGFSDTVQVCVGLWGSEPSLYTSCLHFLCVLFSQEAKKRGQNPESSRNALSAALHGEPAEQLCEMLLERYEKTQFQDPLKKIIAKALMALLACSPSAQSYACKAGFIDSCVEHMKQIYSQLQLESLKPSKSTLRKKEENSLKELRMVLEVLRNCLYQNNECKDTATDLRLAAALLALWPWLLLYDPLMIAVLELLCVYTANCNTACRAVCGSGCISGHASLPRVAVTNSLMHGVMKLAAQVPPDNSNIHSLSFSLLTNLSISRDSRGLLQKSNFLQHFLSVPIPRQVSKGSGSAVVTLSQWLQLLLSISFGEDGQVMIVKLRGAVELLVDLAKSMLGESPPTALLILHNICFCSANKARVLACDKAVGLLWSCLDNSSAEIRAIGASALWALLHNFQKAKATLKSPSIRLKVDEAHARAKKVAEQKNPDRVNVYLLKCLENLSKILNT</sequence>
<dbReference type="GO" id="GO:0005813">
    <property type="term" value="C:centrosome"/>
    <property type="evidence" value="ECO:0007669"/>
    <property type="project" value="InterPro"/>
</dbReference>
<feature type="compositionally biased region" description="Low complexity" evidence="1">
    <location>
        <begin position="1557"/>
        <end position="1576"/>
    </location>
</feature>
<dbReference type="PANTHER" id="PTHR31691">
    <property type="entry name" value="ROTATIN"/>
    <property type="match status" value="1"/>
</dbReference>
<accession>A0A8B9HV92</accession>
<dbReference type="GO" id="GO:0010457">
    <property type="term" value="P:centriole-centriole cohesion"/>
    <property type="evidence" value="ECO:0007669"/>
    <property type="project" value="TreeGrafter"/>
</dbReference>
<evidence type="ECO:0000256" key="1">
    <source>
        <dbReference type="SAM" id="MobiDB-lite"/>
    </source>
</evidence>
<dbReference type="InterPro" id="IPR011989">
    <property type="entry name" value="ARM-like"/>
</dbReference>
<dbReference type="GO" id="GO:0005814">
    <property type="term" value="C:centriole"/>
    <property type="evidence" value="ECO:0007669"/>
    <property type="project" value="TreeGrafter"/>
</dbReference>
<feature type="compositionally biased region" description="Polar residues" evidence="1">
    <location>
        <begin position="309"/>
        <end position="319"/>
    </location>
</feature>
<reference evidence="3" key="1">
    <citation type="submission" date="2025-08" db="UniProtKB">
        <authorList>
            <consortium name="Ensembl"/>
        </authorList>
    </citation>
    <scope>IDENTIFICATION</scope>
</reference>
<evidence type="ECO:0000313" key="4">
    <source>
        <dbReference type="Proteomes" id="UP000694621"/>
    </source>
</evidence>
<name>A0A8B9HV92_ASTMX</name>
<dbReference type="GO" id="GO:0036064">
    <property type="term" value="C:ciliary basal body"/>
    <property type="evidence" value="ECO:0007669"/>
    <property type="project" value="InterPro"/>
</dbReference>
<dbReference type="SUPFAM" id="SSF48371">
    <property type="entry name" value="ARM repeat"/>
    <property type="match status" value="3"/>
</dbReference>
<dbReference type="Proteomes" id="UP000694621">
    <property type="component" value="Unplaced"/>
</dbReference>
<feature type="domain" description="Rotatin N-terminal" evidence="2">
    <location>
        <begin position="32"/>
        <end position="128"/>
    </location>
</feature>
<dbReference type="Pfam" id="PF14726">
    <property type="entry name" value="RTTN_N"/>
    <property type="match status" value="1"/>
</dbReference>
<proteinExistence type="predicted"/>
<protein>
    <recommendedName>
        <fullName evidence="2">Rotatin N-terminal domain-containing protein</fullName>
    </recommendedName>
</protein>
<organism evidence="3 4">
    <name type="scientific">Astyanax mexicanus</name>
    <name type="common">Blind cave fish</name>
    <name type="synonym">Astyanax fasciatus mexicanus</name>
    <dbReference type="NCBI Taxonomy" id="7994"/>
    <lineage>
        <taxon>Eukaryota</taxon>
        <taxon>Metazoa</taxon>
        <taxon>Chordata</taxon>
        <taxon>Craniata</taxon>
        <taxon>Vertebrata</taxon>
        <taxon>Euteleostomi</taxon>
        <taxon>Actinopterygii</taxon>
        <taxon>Neopterygii</taxon>
        <taxon>Teleostei</taxon>
        <taxon>Ostariophysi</taxon>
        <taxon>Characiformes</taxon>
        <taxon>Characoidei</taxon>
        <taxon>Acestrorhamphidae</taxon>
        <taxon>Acestrorhamphinae</taxon>
        <taxon>Astyanax</taxon>
    </lineage>
</organism>
<feature type="compositionally biased region" description="Polar residues" evidence="1">
    <location>
        <begin position="1577"/>
        <end position="1593"/>
    </location>
</feature>
<feature type="region of interest" description="Disordered" evidence="1">
    <location>
        <begin position="1553"/>
        <end position="1593"/>
    </location>
</feature>
<dbReference type="InterPro" id="IPR016024">
    <property type="entry name" value="ARM-type_fold"/>
</dbReference>
<gene>
    <name evidence="3" type="primary">rttn</name>
</gene>
<evidence type="ECO:0000313" key="3">
    <source>
        <dbReference type="Ensembl" id="ENSAMXP00005018546.1"/>
    </source>
</evidence>
<dbReference type="InterPro" id="IPR030791">
    <property type="entry name" value="Rotatin"/>
</dbReference>
<dbReference type="GO" id="GO:0007099">
    <property type="term" value="P:centriole replication"/>
    <property type="evidence" value="ECO:0007669"/>
    <property type="project" value="TreeGrafter"/>
</dbReference>
<dbReference type="Ensembl" id="ENSAMXT00005020493.1">
    <property type="protein sequence ID" value="ENSAMXP00005018546.1"/>
    <property type="gene ID" value="ENSAMXG00005009015.1"/>
</dbReference>
<feature type="compositionally biased region" description="Pro residues" evidence="1">
    <location>
        <begin position="360"/>
        <end position="371"/>
    </location>
</feature>
<dbReference type="Gene3D" id="1.25.10.10">
    <property type="entry name" value="Leucine-rich Repeat Variant"/>
    <property type="match status" value="1"/>
</dbReference>